<dbReference type="AlphaFoldDB" id="A0A7J6IPA8"/>
<proteinExistence type="predicted"/>
<dbReference type="PANTHER" id="PTHR35395:SF1">
    <property type="entry name" value="DUF6536 DOMAIN-CONTAINING PROTEIN"/>
    <property type="match status" value="1"/>
</dbReference>
<reference evidence="3 4" key="1">
    <citation type="submission" date="2012-08" db="EMBL/GenBank/DDBJ databases">
        <authorList>
            <person name="Gan P.H.P."/>
            <person name="Ikeda K."/>
            <person name="Irieda H."/>
            <person name="Narusaka M."/>
            <person name="O'Connell R.J."/>
            <person name="Narusaka Y."/>
            <person name="Takano Y."/>
            <person name="Kubo Y."/>
            <person name="Shirasu K."/>
        </authorList>
    </citation>
    <scope>NUCLEOTIDE SEQUENCE [LARGE SCALE GENOMIC DNA]</scope>
    <source>
        <strain evidence="3 4">Nara gc5</strain>
    </source>
</reference>
<gene>
    <name evidence="3" type="ORF">CGGC5_v013336</name>
</gene>
<dbReference type="EMBL" id="ANPB02000008">
    <property type="protein sequence ID" value="KAF4477727.1"/>
    <property type="molecule type" value="Genomic_DNA"/>
</dbReference>
<evidence type="ECO:0000256" key="1">
    <source>
        <dbReference type="SAM" id="Phobius"/>
    </source>
</evidence>
<sequence length="149" mass="16779">MTILSEYFKGWRSGLARATIAAAVVTLFNIWFLAVFASTMEVIPGQKYEGILFTGSCARAKQLSTWSHVVINILGSVLLATGNYTQQVLTSPTRDEIDRSHAQKKWLYIGTPSTKNLFRISRKRVLVWTFLGLCSLPIHLFYNSVISFD</sequence>
<dbReference type="OrthoDB" id="5429634at2759"/>
<keyword evidence="1" id="KW-1133">Transmembrane helix</keyword>
<organism evidence="3 4">
    <name type="scientific">Colletotrichum fructicola (strain Nara gc5)</name>
    <name type="common">Anthracnose fungus</name>
    <name type="synonym">Colletotrichum gloeosporioides (strain Nara gc5)</name>
    <dbReference type="NCBI Taxonomy" id="1213859"/>
    <lineage>
        <taxon>Eukaryota</taxon>
        <taxon>Fungi</taxon>
        <taxon>Dikarya</taxon>
        <taxon>Ascomycota</taxon>
        <taxon>Pezizomycotina</taxon>
        <taxon>Sordariomycetes</taxon>
        <taxon>Hypocreomycetidae</taxon>
        <taxon>Glomerellales</taxon>
        <taxon>Glomerellaceae</taxon>
        <taxon>Colletotrichum</taxon>
        <taxon>Colletotrichum gloeosporioides species complex</taxon>
    </lineage>
</organism>
<evidence type="ECO:0000313" key="3">
    <source>
        <dbReference type="EMBL" id="KAF4477727.1"/>
    </source>
</evidence>
<reference evidence="3 4" key="2">
    <citation type="submission" date="2020-04" db="EMBL/GenBank/DDBJ databases">
        <title>Genome sequencing and assembly of multiple isolates from the Colletotrichum gloeosporioides species complex.</title>
        <authorList>
            <person name="Gan P."/>
            <person name="Shirasu K."/>
        </authorList>
    </citation>
    <scope>NUCLEOTIDE SEQUENCE [LARGE SCALE GENOMIC DNA]</scope>
    <source>
        <strain evidence="3 4">Nara gc5</strain>
    </source>
</reference>
<dbReference type="Pfam" id="PF20163">
    <property type="entry name" value="DUF6536"/>
    <property type="match status" value="1"/>
</dbReference>
<keyword evidence="1" id="KW-0472">Membrane</keyword>
<name>A0A7J6IPA8_COLFN</name>
<dbReference type="InterPro" id="IPR046623">
    <property type="entry name" value="DUF6536"/>
</dbReference>
<dbReference type="GeneID" id="43620051"/>
<keyword evidence="4" id="KW-1185">Reference proteome</keyword>
<dbReference type="RefSeq" id="XP_031884727.1">
    <property type="nucleotide sequence ID" value="XM_032036051.1"/>
</dbReference>
<evidence type="ECO:0000313" key="4">
    <source>
        <dbReference type="Proteomes" id="UP000011096"/>
    </source>
</evidence>
<accession>A0A7J6IPA8</accession>
<dbReference type="PANTHER" id="PTHR35395">
    <property type="entry name" value="DUF6536 DOMAIN-CONTAINING PROTEIN"/>
    <property type="match status" value="1"/>
</dbReference>
<dbReference type="InParanoid" id="A0A7J6IPA8"/>
<feature type="transmembrane region" description="Helical" evidence="1">
    <location>
        <begin position="125"/>
        <end position="142"/>
    </location>
</feature>
<comment type="caution">
    <text evidence="3">The sequence shown here is derived from an EMBL/GenBank/DDBJ whole genome shotgun (WGS) entry which is preliminary data.</text>
</comment>
<protein>
    <recommendedName>
        <fullName evidence="2">DUF6536 domain-containing protein</fullName>
    </recommendedName>
</protein>
<dbReference type="Proteomes" id="UP000011096">
    <property type="component" value="Unassembled WGS sequence"/>
</dbReference>
<feature type="domain" description="DUF6536" evidence="2">
    <location>
        <begin position="11"/>
        <end position="146"/>
    </location>
</feature>
<evidence type="ECO:0000259" key="2">
    <source>
        <dbReference type="Pfam" id="PF20163"/>
    </source>
</evidence>
<keyword evidence="1" id="KW-0812">Transmembrane</keyword>
<feature type="transmembrane region" description="Helical" evidence="1">
    <location>
        <begin position="15"/>
        <end position="37"/>
    </location>
</feature>